<dbReference type="AlphaFoldDB" id="A0A3M7SRE7"/>
<evidence type="ECO:0000313" key="3">
    <source>
        <dbReference type="Proteomes" id="UP000276133"/>
    </source>
</evidence>
<feature type="chain" id="PRO_5018017202" evidence="1">
    <location>
        <begin position="25"/>
        <end position="91"/>
    </location>
</feature>
<dbReference type="EMBL" id="REGN01000897">
    <property type="protein sequence ID" value="RNA38265.1"/>
    <property type="molecule type" value="Genomic_DNA"/>
</dbReference>
<evidence type="ECO:0000256" key="1">
    <source>
        <dbReference type="SAM" id="SignalP"/>
    </source>
</evidence>
<feature type="signal peptide" evidence="1">
    <location>
        <begin position="1"/>
        <end position="24"/>
    </location>
</feature>
<protein>
    <submittedName>
        <fullName evidence="2">Uncharacterized protein</fullName>
    </submittedName>
</protein>
<name>A0A3M7SRE7_BRAPC</name>
<gene>
    <name evidence="2" type="ORF">BpHYR1_030566</name>
</gene>
<keyword evidence="3" id="KW-1185">Reference proteome</keyword>
<reference evidence="2 3" key="1">
    <citation type="journal article" date="2018" name="Sci. Rep.">
        <title>Genomic signatures of local adaptation to the degree of environmental predictability in rotifers.</title>
        <authorList>
            <person name="Franch-Gras L."/>
            <person name="Hahn C."/>
            <person name="Garcia-Roger E.M."/>
            <person name="Carmona M.J."/>
            <person name="Serra M."/>
            <person name="Gomez A."/>
        </authorList>
    </citation>
    <scope>NUCLEOTIDE SEQUENCE [LARGE SCALE GENOMIC DNA]</scope>
    <source>
        <strain evidence="2">HYR1</strain>
    </source>
</reference>
<evidence type="ECO:0000313" key="2">
    <source>
        <dbReference type="EMBL" id="RNA38265.1"/>
    </source>
</evidence>
<sequence length="91" mass="10486">MVLNSKNKICVFFIMVMITVISKAKVNSLSFHPECGESPVYKYKELANAIGWDINQLIRFMRAEKKEDYEKLIRAVKLYADCVALSQIPIK</sequence>
<organism evidence="2 3">
    <name type="scientific">Brachionus plicatilis</name>
    <name type="common">Marine rotifer</name>
    <name type="synonym">Brachionus muelleri</name>
    <dbReference type="NCBI Taxonomy" id="10195"/>
    <lineage>
        <taxon>Eukaryota</taxon>
        <taxon>Metazoa</taxon>
        <taxon>Spiralia</taxon>
        <taxon>Gnathifera</taxon>
        <taxon>Rotifera</taxon>
        <taxon>Eurotatoria</taxon>
        <taxon>Monogononta</taxon>
        <taxon>Pseudotrocha</taxon>
        <taxon>Ploima</taxon>
        <taxon>Brachionidae</taxon>
        <taxon>Brachionus</taxon>
    </lineage>
</organism>
<keyword evidence="1" id="KW-0732">Signal</keyword>
<dbReference type="Proteomes" id="UP000276133">
    <property type="component" value="Unassembled WGS sequence"/>
</dbReference>
<comment type="caution">
    <text evidence="2">The sequence shown here is derived from an EMBL/GenBank/DDBJ whole genome shotgun (WGS) entry which is preliminary data.</text>
</comment>
<accession>A0A3M7SRE7</accession>
<proteinExistence type="predicted"/>